<feature type="domain" description="AAA" evidence="1">
    <location>
        <begin position="18"/>
        <end position="150"/>
    </location>
</feature>
<accession>A0A3M0A327</accession>
<feature type="domain" description="DUF4143" evidence="2">
    <location>
        <begin position="198"/>
        <end position="353"/>
    </location>
</feature>
<evidence type="ECO:0008006" key="5">
    <source>
        <dbReference type="Google" id="ProtNLM"/>
    </source>
</evidence>
<proteinExistence type="predicted"/>
<dbReference type="InterPro" id="IPR025420">
    <property type="entry name" value="DUF4143"/>
</dbReference>
<dbReference type="RefSeq" id="WP_170141518.1">
    <property type="nucleotide sequence ID" value="NZ_CP137846.1"/>
</dbReference>
<dbReference type="EMBL" id="REFI01000005">
    <property type="protein sequence ID" value="RMA79047.1"/>
    <property type="molecule type" value="Genomic_DNA"/>
</dbReference>
<reference evidence="3 4" key="1">
    <citation type="submission" date="2018-10" db="EMBL/GenBank/DDBJ databases">
        <title>Genomic Encyclopedia of Archaeal and Bacterial Type Strains, Phase II (KMG-II): from individual species to whole genera.</title>
        <authorList>
            <person name="Goeker M."/>
        </authorList>
    </citation>
    <scope>NUCLEOTIDE SEQUENCE [LARGE SCALE GENOMIC DNA]</scope>
    <source>
        <strain evidence="3 4">ATCC 29870</strain>
    </source>
</reference>
<name>A0A3M0A327_9BACT</name>
<dbReference type="SUPFAM" id="SSF52540">
    <property type="entry name" value="P-loop containing nucleoside triphosphate hydrolases"/>
    <property type="match status" value="1"/>
</dbReference>
<protein>
    <recommendedName>
        <fullName evidence="5">AAA+ superfamily ATPase</fullName>
    </recommendedName>
</protein>
<dbReference type="InterPro" id="IPR041682">
    <property type="entry name" value="AAA_14"/>
</dbReference>
<evidence type="ECO:0000259" key="1">
    <source>
        <dbReference type="Pfam" id="PF13173"/>
    </source>
</evidence>
<keyword evidence="4" id="KW-1185">Reference proteome</keyword>
<sequence>MIKRDFYLNQLIEKRNSSKVKIITGIRRCGKSYLLSKLYKNYLLENGVKEDQIIIVEFDDEKWDSLLEKGKLRTYIEQAANDEKKQYYIFLDEIQLVENFVRAVNSLNKHENYDIYITGSNSKFLSKDINDEFKDRGTEINVRPLSFSEFYDAFEGDKRYALKTYLKFGGMPGLFEEKTELAKENYLDNLMKKVYIDDIKSNINTSLVSELSATVDALCSVTGNLTNALNMANYLATNRKISVNYQTIEKFFEGITNAFLFDQVKRYNIKGKEYLMTPSKFYCQDIGLRNVRINFREPNEGFLIENIVYNELKTRGYRVDVGFIEQRAKNKDDKMVYKQLEVDFIARISSKEYYIQIMDNKPEGSHLDNEYDALIKIPNSFKKIIVINHLFNSFYDENGILNISLEEFLLNKNSLDL</sequence>
<organism evidence="3 4">
    <name type="scientific">Metamycoplasma subdolum</name>
    <dbReference type="NCBI Taxonomy" id="92407"/>
    <lineage>
        <taxon>Bacteria</taxon>
        <taxon>Bacillati</taxon>
        <taxon>Mycoplasmatota</taxon>
        <taxon>Mycoplasmoidales</taxon>
        <taxon>Metamycoplasmataceae</taxon>
        <taxon>Metamycoplasma</taxon>
    </lineage>
</organism>
<dbReference type="PANTHER" id="PTHR33295">
    <property type="entry name" value="ATPASE"/>
    <property type="match status" value="1"/>
</dbReference>
<dbReference type="PANTHER" id="PTHR33295:SF18">
    <property type="entry name" value="AAA+ ATPASE DOMAIN-CONTAINING PROTEIN"/>
    <property type="match status" value="1"/>
</dbReference>
<dbReference type="InterPro" id="IPR027417">
    <property type="entry name" value="P-loop_NTPase"/>
</dbReference>
<dbReference type="Pfam" id="PF13173">
    <property type="entry name" value="AAA_14"/>
    <property type="match status" value="1"/>
</dbReference>
<evidence type="ECO:0000313" key="3">
    <source>
        <dbReference type="EMBL" id="RMA79047.1"/>
    </source>
</evidence>
<comment type="caution">
    <text evidence="3">The sequence shown here is derived from an EMBL/GenBank/DDBJ whole genome shotgun (WGS) entry which is preliminary data.</text>
</comment>
<gene>
    <name evidence="3" type="ORF">JN00_0094</name>
</gene>
<dbReference type="Pfam" id="PF13635">
    <property type="entry name" value="DUF4143"/>
    <property type="match status" value="1"/>
</dbReference>
<evidence type="ECO:0000313" key="4">
    <source>
        <dbReference type="Proteomes" id="UP000267246"/>
    </source>
</evidence>
<dbReference type="Proteomes" id="UP000267246">
    <property type="component" value="Unassembled WGS sequence"/>
</dbReference>
<evidence type="ECO:0000259" key="2">
    <source>
        <dbReference type="Pfam" id="PF13635"/>
    </source>
</evidence>
<dbReference type="AlphaFoldDB" id="A0A3M0A327"/>